<dbReference type="InterPro" id="IPR036291">
    <property type="entry name" value="NAD(P)-bd_dom_sf"/>
</dbReference>
<proteinExistence type="inferred from homology"/>
<dbReference type="SUPFAM" id="SSF51735">
    <property type="entry name" value="NAD(P)-binding Rossmann-fold domains"/>
    <property type="match status" value="1"/>
</dbReference>
<dbReference type="PRINTS" id="PR00080">
    <property type="entry name" value="SDRFAMILY"/>
</dbReference>
<comment type="similarity">
    <text evidence="1">Belongs to the short-chain dehydrogenases/reductases (SDR) family.</text>
</comment>
<evidence type="ECO:0000313" key="3">
    <source>
        <dbReference type="EMBL" id="MBA0087429.1"/>
    </source>
</evidence>
<dbReference type="InterPro" id="IPR002347">
    <property type="entry name" value="SDR_fam"/>
</dbReference>
<evidence type="ECO:0000313" key="4">
    <source>
        <dbReference type="Proteomes" id="UP000567293"/>
    </source>
</evidence>
<dbReference type="AlphaFoldDB" id="A0A7V8NTV8"/>
<dbReference type="FunFam" id="3.40.50.720:FF:000084">
    <property type="entry name" value="Short-chain dehydrogenase reductase"/>
    <property type="match status" value="1"/>
</dbReference>
<dbReference type="Proteomes" id="UP000567293">
    <property type="component" value="Unassembled WGS sequence"/>
</dbReference>
<dbReference type="PROSITE" id="PS00061">
    <property type="entry name" value="ADH_SHORT"/>
    <property type="match status" value="1"/>
</dbReference>
<keyword evidence="4" id="KW-1185">Reference proteome</keyword>
<dbReference type="PRINTS" id="PR00081">
    <property type="entry name" value="GDHRDH"/>
</dbReference>
<protein>
    <submittedName>
        <fullName evidence="3">SDR family oxidoreductase</fullName>
    </submittedName>
</protein>
<dbReference type="InterPro" id="IPR050259">
    <property type="entry name" value="SDR"/>
</dbReference>
<dbReference type="InterPro" id="IPR020904">
    <property type="entry name" value="Sc_DH/Rdtase_CS"/>
</dbReference>
<dbReference type="PANTHER" id="PTHR42879">
    <property type="entry name" value="3-OXOACYL-(ACYL-CARRIER-PROTEIN) REDUCTASE"/>
    <property type="match status" value="1"/>
</dbReference>
<dbReference type="SMART" id="SM00822">
    <property type="entry name" value="PKS_KR"/>
    <property type="match status" value="1"/>
</dbReference>
<organism evidence="3 4">
    <name type="scientific">Candidatus Acidiferrum panamense</name>
    <dbReference type="NCBI Taxonomy" id="2741543"/>
    <lineage>
        <taxon>Bacteria</taxon>
        <taxon>Pseudomonadati</taxon>
        <taxon>Acidobacteriota</taxon>
        <taxon>Terriglobia</taxon>
        <taxon>Candidatus Acidiferrales</taxon>
        <taxon>Candidatus Acidiferrum</taxon>
    </lineage>
</organism>
<dbReference type="Pfam" id="PF13561">
    <property type="entry name" value="adh_short_C2"/>
    <property type="match status" value="1"/>
</dbReference>
<evidence type="ECO:0000256" key="1">
    <source>
        <dbReference type="ARBA" id="ARBA00006484"/>
    </source>
</evidence>
<feature type="domain" description="Ketoreductase" evidence="2">
    <location>
        <begin position="8"/>
        <end position="187"/>
    </location>
</feature>
<reference evidence="3" key="1">
    <citation type="submission" date="2020-06" db="EMBL/GenBank/DDBJ databases">
        <title>Legume-microbial interactions unlock mineral nutrients during tropical forest succession.</title>
        <authorList>
            <person name="Epihov D.Z."/>
        </authorList>
    </citation>
    <scope>NUCLEOTIDE SEQUENCE [LARGE SCALE GENOMIC DNA]</scope>
    <source>
        <strain evidence="3">Pan2503</strain>
    </source>
</reference>
<name>A0A7V8NTV8_9BACT</name>
<dbReference type="EMBL" id="JACDQQ010002001">
    <property type="protein sequence ID" value="MBA0087429.1"/>
    <property type="molecule type" value="Genomic_DNA"/>
</dbReference>
<dbReference type="GO" id="GO:0032787">
    <property type="term" value="P:monocarboxylic acid metabolic process"/>
    <property type="evidence" value="ECO:0007669"/>
    <property type="project" value="UniProtKB-ARBA"/>
</dbReference>
<dbReference type="NCBIfam" id="NF005559">
    <property type="entry name" value="PRK07231.1"/>
    <property type="match status" value="1"/>
</dbReference>
<dbReference type="Gene3D" id="3.40.50.720">
    <property type="entry name" value="NAD(P)-binding Rossmann-like Domain"/>
    <property type="match status" value="1"/>
</dbReference>
<evidence type="ECO:0000259" key="2">
    <source>
        <dbReference type="SMART" id="SM00822"/>
    </source>
</evidence>
<sequence>MNQKLKGRIALVTGASRGLGKAMAVALASEGAGVALVSRGEAELNQVAAQIQAAGGVAAVFPADVASEEQVLQTESGVRARLGRVSILINNAGLNVRKSVTDLTPEDWRRVIETNVSSAFLLCRSFVPHMKGQGYGRILNIASVMGSISLPNRTAYSASKAALLGFTRSLALELAEERITVNTISPGLFETELARPVLDNPEIKAQFLANIPLARTGKPEEIGALAVYLCSDDAGYITGSDILIDGGWTAR</sequence>
<gene>
    <name evidence="3" type="ORF">HRJ53_20790</name>
</gene>
<dbReference type="InterPro" id="IPR057326">
    <property type="entry name" value="KR_dom"/>
</dbReference>
<dbReference type="NCBIfam" id="NF009466">
    <property type="entry name" value="PRK12826.1-2"/>
    <property type="match status" value="1"/>
</dbReference>
<accession>A0A7V8NTV8</accession>
<comment type="caution">
    <text evidence="3">The sequence shown here is derived from an EMBL/GenBank/DDBJ whole genome shotgun (WGS) entry which is preliminary data.</text>
</comment>